<feature type="region of interest" description="Disordered" evidence="1">
    <location>
        <begin position="682"/>
        <end position="701"/>
    </location>
</feature>
<feature type="compositionally biased region" description="Basic and acidic residues" evidence="1">
    <location>
        <begin position="450"/>
        <end position="459"/>
    </location>
</feature>
<feature type="region of interest" description="Disordered" evidence="1">
    <location>
        <begin position="94"/>
        <end position="150"/>
    </location>
</feature>
<feature type="compositionally biased region" description="Basic and acidic residues" evidence="1">
    <location>
        <begin position="411"/>
        <end position="420"/>
    </location>
</feature>
<proteinExistence type="predicted"/>
<feature type="region of interest" description="Disordered" evidence="1">
    <location>
        <begin position="406"/>
        <end position="489"/>
    </location>
</feature>
<evidence type="ECO:0000256" key="1">
    <source>
        <dbReference type="SAM" id="MobiDB-lite"/>
    </source>
</evidence>
<dbReference type="EMBL" id="ML979132">
    <property type="protein sequence ID" value="KAF1920788.1"/>
    <property type="molecule type" value="Genomic_DNA"/>
</dbReference>
<feature type="region of interest" description="Disordered" evidence="1">
    <location>
        <begin position="524"/>
        <end position="652"/>
    </location>
</feature>
<gene>
    <name evidence="2" type="ORF">BDU57DRAFT_534534</name>
</gene>
<protein>
    <submittedName>
        <fullName evidence="2">Uncharacterized protein</fullName>
    </submittedName>
</protein>
<feature type="compositionally biased region" description="Polar residues" evidence="1">
    <location>
        <begin position="577"/>
        <end position="586"/>
    </location>
</feature>
<dbReference type="Proteomes" id="UP000800096">
    <property type="component" value="Unassembled WGS sequence"/>
</dbReference>
<feature type="compositionally biased region" description="Basic and acidic residues" evidence="1">
    <location>
        <begin position="475"/>
        <end position="485"/>
    </location>
</feature>
<feature type="compositionally biased region" description="Acidic residues" evidence="1">
    <location>
        <begin position="601"/>
        <end position="611"/>
    </location>
</feature>
<feature type="compositionally biased region" description="Polar residues" evidence="1">
    <location>
        <begin position="96"/>
        <end position="122"/>
    </location>
</feature>
<sequence>MSPQKQNQQALKTTTFLAGLLGSIDTDRSASKSPASSVSSPATACTASAAAKLSSCSNNISPSSARAVATKSPTDDSPYTLDYGSASCHRFIAQPRTKSSSARSHQSTGDFYRPSSGSLSPRDSNRRHKIGSGRGGDSYRPGYADRTTSLSRSCHVRQVASCPVTQKNTAATNPSSTIGVPSIQAQKVSTPTPQTGAIRPVEEIIADLLKPHPKLVTQTHAEADKTAEPQRRKADVYRPSQRIRPQPNRLHHRHEYFSWSNIRLLQEVNLRRLKPDPDDPMYLVDILMINDSKFFEMWEEFRSLSVYDLLKEADLWHIEVDFAKRWNQRILLSEIVDKMAQHAVSQHNELLRTEKIARKSTQAKIVGTTTSPSVDSCRSKVTKGSHRLKDRTMLRKVTEAEVEQEYQAAAAKHDREDSTKKVVSQYKSKKTRDATSKKTKSESLGYKSGHKLEKYDKGRPIPALSETKLDKRRCSKQDFRDTSTRRERRNAQVIKKCPLPVGRDEYSEGKFSKTPTPTHLEKIFDATDTPSSGKVDNQHSSTELDVVNKHATKEQATPERKKLVSTGAVRSDKATLETFSAPNNVATVLPKSFSKRKDRGSDDDEDADSSEEAPLMEVRQTKKRKSSQSSPKVEEDMGTQKAGAIKQPKMKGIPKFERVQGIAYTKLTDGSYKAAQRIQKLGKMKKAKAEPNKPRKNYIKG</sequence>
<dbReference type="AlphaFoldDB" id="A0A6A5R0Z2"/>
<feature type="region of interest" description="Disordered" evidence="1">
    <location>
        <begin position="55"/>
        <end position="76"/>
    </location>
</feature>
<keyword evidence="3" id="KW-1185">Reference proteome</keyword>
<evidence type="ECO:0000313" key="2">
    <source>
        <dbReference type="EMBL" id="KAF1920788.1"/>
    </source>
</evidence>
<feature type="compositionally biased region" description="Basic and acidic residues" evidence="1">
    <location>
        <begin position="431"/>
        <end position="441"/>
    </location>
</feature>
<evidence type="ECO:0000313" key="3">
    <source>
        <dbReference type="Proteomes" id="UP000800096"/>
    </source>
</evidence>
<name>A0A6A5R0Z2_AMPQU</name>
<feature type="compositionally biased region" description="Polar residues" evidence="1">
    <location>
        <begin position="528"/>
        <end position="543"/>
    </location>
</feature>
<organism evidence="2 3">
    <name type="scientific">Ampelomyces quisqualis</name>
    <name type="common">Powdery mildew agent</name>
    <dbReference type="NCBI Taxonomy" id="50730"/>
    <lineage>
        <taxon>Eukaryota</taxon>
        <taxon>Fungi</taxon>
        <taxon>Dikarya</taxon>
        <taxon>Ascomycota</taxon>
        <taxon>Pezizomycotina</taxon>
        <taxon>Dothideomycetes</taxon>
        <taxon>Pleosporomycetidae</taxon>
        <taxon>Pleosporales</taxon>
        <taxon>Pleosporineae</taxon>
        <taxon>Phaeosphaeriaceae</taxon>
        <taxon>Ampelomyces</taxon>
    </lineage>
</organism>
<feature type="compositionally biased region" description="Low complexity" evidence="1">
    <location>
        <begin position="55"/>
        <end position="64"/>
    </location>
</feature>
<feature type="compositionally biased region" description="Basic and acidic residues" evidence="1">
    <location>
        <begin position="546"/>
        <end position="562"/>
    </location>
</feature>
<accession>A0A6A5R0Z2</accession>
<reference evidence="2" key="1">
    <citation type="journal article" date="2020" name="Stud. Mycol.">
        <title>101 Dothideomycetes genomes: a test case for predicting lifestyles and emergence of pathogens.</title>
        <authorList>
            <person name="Haridas S."/>
            <person name="Albert R."/>
            <person name="Binder M."/>
            <person name="Bloem J."/>
            <person name="Labutti K."/>
            <person name="Salamov A."/>
            <person name="Andreopoulos B."/>
            <person name="Baker S."/>
            <person name="Barry K."/>
            <person name="Bills G."/>
            <person name="Bluhm B."/>
            <person name="Cannon C."/>
            <person name="Castanera R."/>
            <person name="Culley D."/>
            <person name="Daum C."/>
            <person name="Ezra D."/>
            <person name="Gonzalez J."/>
            <person name="Henrissat B."/>
            <person name="Kuo A."/>
            <person name="Liang C."/>
            <person name="Lipzen A."/>
            <person name="Lutzoni F."/>
            <person name="Magnuson J."/>
            <person name="Mondo S."/>
            <person name="Nolan M."/>
            <person name="Ohm R."/>
            <person name="Pangilinan J."/>
            <person name="Park H.-J."/>
            <person name="Ramirez L."/>
            <person name="Alfaro M."/>
            <person name="Sun H."/>
            <person name="Tritt A."/>
            <person name="Yoshinaga Y."/>
            <person name="Zwiers L.-H."/>
            <person name="Turgeon B."/>
            <person name="Goodwin S."/>
            <person name="Spatafora J."/>
            <person name="Crous P."/>
            <person name="Grigoriev I."/>
        </authorList>
    </citation>
    <scope>NUCLEOTIDE SEQUENCE</scope>
    <source>
        <strain evidence="2">HMLAC05119</strain>
    </source>
</reference>